<evidence type="ECO:0000256" key="4">
    <source>
        <dbReference type="RuleBase" id="RU004504"/>
    </source>
</evidence>
<evidence type="ECO:0000256" key="3">
    <source>
        <dbReference type="RuleBase" id="RU004075"/>
    </source>
</evidence>
<sequence length="340" mass="37432">MKTAAAALLNCDPAELAVTESAQSAWAKAFASLDFRPGDRIFCWESEYAGNAVALLQAKRRFGVQLEVLPMRQGRVDVERLEAELVAFQAARTGRALVALCHLQTNSSVVQPAEAVGQVARRHQAVFLLDTCQTIGQMPVDLRRLGCDFACATGRKWLRGPRGTGLLYARGDCQWELVGEPCMLDHVSAHWTSPSSYHLAEGARRFEMWETSPALHAGLAAALQLCSSIGPERIWERATMLARRLRGRLQDMGLTCCDAEAEPESRAAIVTFAATRPAQEIKEALAARRIAVSVSPRIHSFNESDWKEPPVVRLSPSYYNTEDEIDAAAAALREILEEKT</sequence>
<dbReference type="Gene3D" id="3.40.640.10">
    <property type="entry name" value="Type I PLP-dependent aspartate aminotransferase-like (Major domain)"/>
    <property type="match status" value="1"/>
</dbReference>
<dbReference type="PANTHER" id="PTHR43586:SF24">
    <property type="entry name" value="BLR4730 PROTEIN"/>
    <property type="match status" value="1"/>
</dbReference>
<dbReference type="InterPro" id="IPR015421">
    <property type="entry name" value="PyrdxlP-dep_Trfase_major"/>
</dbReference>
<dbReference type="InterPro" id="IPR015422">
    <property type="entry name" value="PyrdxlP-dep_Trfase_small"/>
</dbReference>
<keyword evidence="7" id="KW-1185">Reference proteome</keyword>
<dbReference type="InterPro" id="IPR015424">
    <property type="entry name" value="PyrdxlP-dep_Trfase"/>
</dbReference>
<dbReference type="Proteomes" id="UP001178507">
    <property type="component" value="Unassembled WGS sequence"/>
</dbReference>
<comment type="caution">
    <text evidence="6">The sequence shown here is derived from an EMBL/GenBank/DDBJ whole genome shotgun (WGS) entry which is preliminary data.</text>
</comment>
<reference evidence="6" key="1">
    <citation type="submission" date="2023-08" db="EMBL/GenBank/DDBJ databases">
        <authorList>
            <person name="Chen Y."/>
            <person name="Shah S."/>
            <person name="Dougan E. K."/>
            <person name="Thang M."/>
            <person name="Chan C."/>
        </authorList>
    </citation>
    <scope>NUCLEOTIDE SEQUENCE</scope>
</reference>
<proteinExistence type="inferred from homology"/>
<keyword evidence="2" id="KW-0663">Pyridoxal phosphate</keyword>
<gene>
    <name evidence="6" type="ORF">EVOR1521_LOCUS6157</name>
</gene>
<comment type="cofactor">
    <cofactor evidence="1 4">
        <name>pyridoxal 5'-phosphate</name>
        <dbReference type="ChEBI" id="CHEBI:597326"/>
    </cofactor>
</comment>
<dbReference type="SUPFAM" id="SSF53383">
    <property type="entry name" value="PLP-dependent transferases"/>
    <property type="match status" value="1"/>
</dbReference>
<dbReference type="PANTHER" id="PTHR43586">
    <property type="entry name" value="CYSTEINE DESULFURASE"/>
    <property type="match status" value="1"/>
</dbReference>
<organism evidence="6 7">
    <name type="scientific">Effrenium voratum</name>
    <dbReference type="NCBI Taxonomy" id="2562239"/>
    <lineage>
        <taxon>Eukaryota</taxon>
        <taxon>Sar</taxon>
        <taxon>Alveolata</taxon>
        <taxon>Dinophyceae</taxon>
        <taxon>Suessiales</taxon>
        <taxon>Symbiodiniaceae</taxon>
        <taxon>Effrenium</taxon>
    </lineage>
</organism>
<dbReference type="AlphaFoldDB" id="A0AA36MRB3"/>
<accession>A0AA36MRB3</accession>
<evidence type="ECO:0000259" key="5">
    <source>
        <dbReference type="Pfam" id="PF00266"/>
    </source>
</evidence>
<dbReference type="Gene3D" id="3.90.1150.10">
    <property type="entry name" value="Aspartate Aminotransferase, domain 1"/>
    <property type="match status" value="1"/>
</dbReference>
<evidence type="ECO:0000313" key="7">
    <source>
        <dbReference type="Proteomes" id="UP001178507"/>
    </source>
</evidence>
<dbReference type="PROSITE" id="PS00595">
    <property type="entry name" value="AA_TRANSFER_CLASS_5"/>
    <property type="match status" value="1"/>
</dbReference>
<feature type="domain" description="Aminotransferase class V" evidence="5">
    <location>
        <begin position="6"/>
        <end position="327"/>
    </location>
</feature>
<dbReference type="InterPro" id="IPR020578">
    <property type="entry name" value="Aminotrans_V_PyrdxlP_BS"/>
</dbReference>
<protein>
    <recommendedName>
        <fullName evidence="5">Aminotransferase class V domain-containing protein</fullName>
    </recommendedName>
</protein>
<evidence type="ECO:0000256" key="2">
    <source>
        <dbReference type="ARBA" id="ARBA00022898"/>
    </source>
</evidence>
<dbReference type="InterPro" id="IPR000192">
    <property type="entry name" value="Aminotrans_V_dom"/>
</dbReference>
<evidence type="ECO:0000256" key="1">
    <source>
        <dbReference type="ARBA" id="ARBA00001933"/>
    </source>
</evidence>
<dbReference type="EMBL" id="CAUJNA010000454">
    <property type="protein sequence ID" value="CAJ1377325.1"/>
    <property type="molecule type" value="Genomic_DNA"/>
</dbReference>
<dbReference type="Pfam" id="PF00266">
    <property type="entry name" value="Aminotran_5"/>
    <property type="match status" value="1"/>
</dbReference>
<comment type="similarity">
    <text evidence="3">Belongs to the class-V pyridoxal-phosphate-dependent aminotransferase family.</text>
</comment>
<evidence type="ECO:0000313" key="6">
    <source>
        <dbReference type="EMBL" id="CAJ1377325.1"/>
    </source>
</evidence>
<name>A0AA36MRB3_9DINO</name>